<evidence type="ECO:0000313" key="2">
    <source>
        <dbReference type="EMBL" id="VAX29366.1"/>
    </source>
</evidence>
<evidence type="ECO:0000256" key="1">
    <source>
        <dbReference type="SAM" id="Phobius"/>
    </source>
</evidence>
<reference evidence="2" key="1">
    <citation type="submission" date="2018-06" db="EMBL/GenBank/DDBJ databases">
        <authorList>
            <person name="Zhirakovskaya E."/>
        </authorList>
    </citation>
    <scope>NUCLEOTIDE SEQUENCE</scope>
</reference>
<sequence length="222" mass="25284">MSIEIGLLSLESILLVATIVLLIYSIKEGKQRDRLILEVGKATKVLTRQEYFLTIIDSMMDAKEEITGCITGRPPTGDDSKMTRDIMENIERMTKKGVRIRYLMPKFPDRLYLGYLYMKAGAEILYSSCLMVYDMRFIIIDNKVVVIGVPESTGEKEATKKGYRIPSEGLAIVLKNYFDTCKNQSDFTGYLKEVIAQTGATPEHIAREYRIDEEELKKLADL</sequence>
<dbReference type="AlphaFoldDB" id="A0A3B1CFW7"/>
<dbReference type="EMBL" id="UOGH01000113">
    <property type="protein sequence ID" value="VAX29366.1"/>
    <property type="molecule type" value="Genomic_DNA"/>
</dbReference>
<feature type="transmembrane region" description="Helical" evidence="1">
    <location>
        <begin position="6"/>
        <end position="26"/>
    </location>
</feature>
<keyword evidence="1" id="KW-0812">Transmembrane</keyword>
<accession>A0A3B1CFW7</accession>
<gene>
    <name evidence="2" type="ORF">MNBD_NITROSPIRAE02-319</name>
</gene>
<proteinExistence type="predicted"/>
<keyword evidence="1" id="KW-0472">Membrane</keyword>
<protein>
    <submittedName>
        <fullName evidence="2">Uncharacterized protein</fullName>
    </submittedName>
</protein>
<organism evidence="2">
    <name type="scientific">hydrothermal vent metagenome</name>
    <dbReference type="NCBI Taxonomy" id="652676"/>
    <lineage>
        <taxon>unclassified sequences</taxon>
        <taxon>metagenomes</taxon>
        <taxon>ecological metagenomes</taxon>
    </lineage>
</organism>
<name>A0A3B1CFW7_9ZZZZ</name>
<keyword evidence="1" id="KW-1133">Transmembrane helix</keyword>